<dbReference type="SUPFAM" id="SSF47781">
    <property type="entry name" value="RuvA domain 2-like"/>
    <property type="match status" value="1"/>
</dbReference>
<dbReference type="SUPFAM" id="SSF102114">
    <property type="entry name" value="Radical SAM enzymes"/>
    <property type="match status" value="1"/>
</dbReference>
<keyword evidence="7" id="KW-1185">Reference proteome</keyword>
<dbReference type="Gene3D" id="3.20.20.70">
    <property type="entry name" value="Aldolase class I"/>
    <property type="match status" value="1"/>
</dbReference>
<dbReference type="RefSeq" id="WP_302110503.1">
    <property type="nucleotide sequence ID" value="NZ_JAUKTR010000005.1"/>
</dbReference>
<evidence type="ECO:0000256" key="2">
    <source>
        <dbReference type="ARBA" id="ARBA00022691"/>
    </source>
</evidence>
<organism evidence="6 7">
    <name type="scientific">Peiella sedimenti</name>
    <dbReference type="NCBI Taxonomy" id="3061083"/>
    <lineage>
        <taxon>Bacteria</taxon>
        <taxon>Pseudomonadati</taxon>
        <taxon>Pseudomonadota</taxon>
        <taxon>Alphaproteobacteria</taxon>
        <taxon>Caulobacterales</taxon>
        <taxon>Caulobacteraceae</taxon>
        <taxon>Peiella</taxon>
    </lineage>
</organism>
<evidence type="ECO:0000256" key="5">
    <source>
        <dbReference type="ARBA" id="ARBA00023014"/>
    </source>
</evidence>
<dbReference type="SFLD" id="SFLDS00029">
    <property type="entry name" value="Radical_SAM"/>
    <property type="match status" value="1"/>
</dbReference>
<evidence type="ECO:0000256" key="4">
    <source>
        <dbReference type="ARBA" id="ARBA00023004"/>
    </source>
</evidence>
<evidence type="ECO:0000313" key="6">
    <source>
        <dbReference type="EMBL" id="MDO1560073.1"/>
    </source>
</evidence>
<keyword evidence="4" id="KW-0408">Iron</keyword>
<dbReference type="EMBL" id="JAUKTR010000005">
    <property type="protein sequence ID" value="MDO1560073.1"/>
    <property type="molecule type" value="Genomic_DNA"/>
</dbReference>
<dbReference type="PANTHER" id="PTHR21180:SF9">
    <property type="entry name" value="TYPE II SECRETION SYSTEM PROTEIN K"/>
    <property type="match status" value="1"/>
</dbReference>
<dbReference type="PANTHER" id="PTHR21180">
    <property type="entry name" value="ENDONUCLEASE/EXONUCLEASE/PHOSPHATASE FAMILY DOMAIN-CONTAINING PROTEIN 1"/>
    <property type="match status" value="1"/>
</dbReference>
<proteinExistence type="predicted"/>
<evidence type="ECO:0000256" key="1">
    <source>
        <dbReference type="ARBA" id="ARBA00001966"/>
    </source>
</evidence>
<accession>A0ABT8SQ70</accession>
<dbReference type="InterPro" id="IPR010994">
    <property type="entry name" value="RuvA_2-like"/>
</dbReference>
<comment type="cofactor">
    <cofactor evidence="1">
        <name>[4Fe-4S] cluster</name>
        <dbReference type="ChEBI" id="CHEBI:49883"/>
    </cofactor>
</comment>
<dbReference type="NCBIfam" id="TIGR03916">
    <property type="entry name" value="rSAM_link_UDG"/>
    <property type="match status" value="1"/>
</dbReference>
<reference evidence="6" key="1">
    <citation type="submission" date="2023-07" db="EMBL/GenBank/DDBJ databases">
        <title>Brevundimonas soil sp. nov., isolated from the soil of chemical plant.</title>
        <authorList>
            <person name="Wu N."/>
        </authorList>
    </citation>
    <scope>NUCLEOTIDE SEQUENCE</scope>
    <source>
        <strain evidence="6">XZ-24</strain>
    </source>
</reference>
<evidence type="ECO:0000256" key="3">
    <source>
        <dbReference type="ARBA" id="ARBA00022723"/>
    </source>
</evidence>
<evidence type="ECO:0000313" key="7">
    <source>
        <dbReference type="Proteomes" id="UP001169063"/>
    </source>
</evidence>
<dbReference type="InterPro" id="IPR058240">
    <property type="entry name" value="rSAM_sf"/>
</dbReference>
<name>A0ABT8SQ70_9CAUL</name>
<protein>
    <submittedName>
        <fullName evidence="6">DNA modification/repair radical SAM protein</fullName>
    </submittedName>
</protein>
<keyword evidence="5" id="KW-0411">Iron-sulfur</keyword>
<dbReference type="InterPro" id="IPR023874">
    <property type="entry name" value="DNA_rSAM_put"/>
</dbReference>
<dbReference type="Proteomes" id="UP001169063">
    <property type="component" value="Unassembled WGS sequence"/>
</dbReference>
<gene>
    <name evidence="6" type="ORF">Q0812_11605</name>
</gene>
<sequence length="413" mass="45446">MAAKSLKEKLAILADAAKYDASCASSGTSRRDSLGGKGIGSTEGMGICHAYTPDGRCVSLLKILLTNFCVYDCAYCVNRVSSNVERARFSVKEVVDLTLAFYRRNYIEGLFLSSGIIRSSDYTMEALIRVAKSLRLDHDFRGYIHLKLIPEASPDLVTEAGLYADRLSANIELPREESLASFAPEKDAGVIKKAMGAVRLKLDEHRAGRGDRKRPPRYAPAGQSTQMIVGADGASDAEIVGRSAALYGGYGLKRVYYSAFSPIPDASSRLPVSKPPLMREHRLYQADWLMRFYGFEAGEIFEGAEDGMLDLALDPKLAWALARRDVFPVDVNRAERGALLRVPGLGVKSVNRIVSLRRWKRLGLDDLKRLCRSVEKIKPFVVADGWSPGGLTDRVDLKGVLPPEPQPVQLSLF</sequence>
<dbReference type="InterPro" id="IPR051675">
    <property type="entry name" value="Endo/Exo/Phosphatase_dom_1"/>
</dbReference>
<keyword evidence="3" id="KW-0479">Metal-binding</keyword>
<dbReference type="SFLD" id="SFLDG01102">
    <property type="entry name" value="Uncharacterised_Radical_SAM_Su"/>
    <property type="match status" value="1"/>
</dbReference>
<keyword evidence="2" id="KW-0949">S-adenosyl-L-methionine</keyword>
<dbReference type="InterPro" id="IPR007197">
    <property type="entry name" value="rSAM"/>
</dbReference>
<comment type="caution">
    <text evidence="6">The sequence shown here is derived from an EMBL/GenBank/DDBJ whole genome shotgun (WGS) entry which is preliminary data.</text>
</comment>
<dbReference type="InterPro" id="IPR013785">
    <property type="entry name" value="Aldolase_TIM"/>
</dbReference>